<protein>
    <submittedName>
        <fullName evidence="2">Uncharacterized protein</fullName>
    </submittedName>
</protein>
<dbReference type="AlphaFoldDB" id="A0AAV3RKW1"/>
<gene>
    <name evidence="2" type="ORF">LIER_29033</name>
</gene>
<reference evidence="2 3" key="1">
    <citation type="submission" date="2024-01" db="EMBL/GenBank/DDBJ databases">
        <title>The complete chloroplast genome sequence of Lithospermum erythrorhizon: insights into the phylogenetic relationship among Boraginaceae species and the maternal lineages of purple gromwells.</title>
        <authorList>
            <person name="Okada T."/>
            <person name="Watanabe K."/>
        </authorList>
    </citation>
    <scope>NUCLEOTIDE SEQUENCE [LARGE SCALE GENOMIC DNA]</scope>
</reference>
<evidence type="ECO:0000313" key="2">
    <source>
        <dbReference type="EMBL" id="GAA0175951.1"/>
    </source>
</evidence>
<sequence>MQSPQTQKEEIPGGVLTHPGTTASVHGKPGKLESPWDGPYLVRRVVGPVIYELETLDRRQVPRSWNACHLRRYYV</sequence>
<organism evidence="2 3">
    <name type="scientific">Lithospermum erythrorhizon</name>
    <name type="common">Purple gromwell</name>
    <name type="synonym">Lithospermum officinale var. erythrorhizon</name>
    <dbReference type="NCBI Taxonomy" id="34254"/>
    <lineage>
        <taxon>Eukaryota</taxon>
        <taxon>Viridiplantae</taxon>
        <taxon>Streptophyta</taxon>
        <taxon>Embryophyta</taxon>
        <taxon>Tracheophyta</taxon>
        <taxon>Spermatophyta</taxon>
        <taxon>Magnoliopsida</taxon>
        <taxon>eudicotyledons</taxon>
        <taxon>Gunneridae</taxon>
        <taxon>Pentapetalae</taxon>
        <taxon>asterids</taxon>
        <taxon>lamiids</taxon>
        <taxon>Boraginales</taxon>
        <taxon>Boraginaceae</taxon>
        <taxon>Boraginoideae</taxon>
        <taxon>Lithospermeae</taxon>
        <taxon>Lithospermum</taxon>
    </lineage>
</organism>
<dbReference type="EMBL" id="BAABME010009860">
    <property type="protein sequence ID" value="GAA0175951.1"/>
    <property type="molecule type" value="Genomic_DNA"/>
</dbReference>
<accession>A0AAV3RKW1</accession>
<evidence type="ECO:0000313" key="3">
    <source>
        <dbReference type="Proteomes" id="UP001454036"/>
    </source>
</evidence>
<feature type="region of interest" description="Disordered" evidence="1">
    <location>
        <begin position="1"/>
        <end position="32"/>
    </location>
</feature>
<comment type="caution">
    <text evidence="2">The sequence shown here is derived from an EMBL/GenBank/DDBJ whole genome shotgun (WGS) entry which is preliminary data.</text>
</comment>
<dbReference type="Proteomes" id="UP001454036">
    <property type="component" value="Unassembled WGS sequence"/>
</dbReference>
<evidence type="ECO:0000256" key="1">
    <source>
        <dbReference type="SAM" id="MobiDB-lite"/>
    </source>
</evidence>
<name>A0AAV3RKW1_LITER</name>
<proteinExistence type="predicted"/>
<keyword evidence="3" id="KW-1185">Reference proteome</keyword>